<comment type="caution">
    <text evidence="1">The sequence shown here is derived from an EMBL/GenBank/DDBJ whole genome shotgun (WGS) entry which is preliminary data.</text>
</comment>
<reference evidence="1" key="1">
    <citation type="submission" date="2021-03" db="EMBL/GenBank/DDBJ databases">
        <authorList>
            <consortium name="DOE Joint Genome Institute"/>
            <person name="Ahrendt S."/>
            <person name="Looney B.P."/>
            <person name="Miyauchi S."/>
            <person name="Morin E."/>
            <person name="Drula E."/>
            <person name="Courty P.E."/>
            <person name="Chicoki N."/>
            <person name="Fauchery L."/>
            <person name="Kohler A."/>
            <person name="Kuo A."/>
            <person name="Labutti K."/>
            <person name="Pangilinan J."/>
            <person name="Lipzen A."/>
            <person name="Riley R."/>
            <person name="Andreopoulos W."/>
            <person name="He G."/>
            <person name="Johnson J."/>
            <person name="Barry K.W."/>
            <person name="Grigoriev I.V."/>
            <person name="Nagy L."/>
            <person name="Hibbett D."/>
            <person name="Henrissat B."/>
            <person name="Matheny P.B."/>
            <person name="Labbe J."/>
            <person name="Martin F."/>
        </authorList>
    </citation>
    <scope>NUCLEOTIDE SEQUENCE</scope>
    <source>
        <strain evidence="1">HHB10654</strain>
    </source>
</reference>
<evidence type="ECO:0000313" key="1">
    <source>
        <dbReference type="EMBL" id="KAI0057677.1"/>
    </source>
</evidence>
<gene>
    <name evidence="1" type="ORF">BV25DRAFT_1919997</name>
</gene>
<keyword evidence="2" id="KW-1185">Reference proteome</keyword>
<organism evidence="1 2">
    <name type="scientific">Artomyces pyxidatus</name>
    <dbReference type="NCBI Taxonomy" id="48021"/>
    <lineage>
        <taxon>Eukaryota</taxon>
        <taxon>Fungi</taxon>
        <taxon>Dikarya</taxon>
        <taxon>Basidiomycota</taxon>
        <taxon>Agaricomycotina</taxon>
        <taxon>Agaricomycetes</taxon>
        <taxon>Russulales</taxon>
        <taxon>Auriscalpiaceae</taxon>
        <taxon>Artomyces</taxon>
    </lineage>
</organism>
<accession>A0ACB8SN87</accession>
<sequence>MTPTTTPETHTPPDPLIARLSWYEGYPADPAWYAPGPGDDTALLHPAHFSALLSATGTAFRVRRAHNGNKADHSAYVLTYDAQRRHDDARTHGIWRACRDTMGLAPDAVPQAWYVPPARGAATAWGARRRLSDEERRRVRRFLRTPEAGEYLFGHPLGGRPSQAVL</sequence>
<evidence type="ECO:0000313" key="2">
    <source>
        <dbReference type="Proteomes" id="UP000814140"/>
    </source>
</evidence>
<name>A0ACB8SN87_9AGAM</name>
<reference evidence="1" key="2">
    <citation type="journal article" date="2022" name="New Phytol.">
        <title>Evolutionary transition to the ectomycorrhizal habit in the genomes of a hyperdiverse lineage of mushroom-forming fungi.</title>
        <authorList>
            <person name="Looney B."/>
            <person name="Miyauchi S."/>
            <person name="Morin E."/>
            <person name="Drula E."/>
            <person name="Courty P.E."/>
            <person name="Kohler A."/>
            <person name="Kuo A."/>
            <person name="LaButti K."/>
            <person name="Pangilinan J."/>
            <person name="Lipzen A."/>
            <person name="Riley R."/>
            <person name="Andreopoulos W."/>
            <person name="He G."/>
            <person name="Johnson J."/>
            <person name="Nolan M."/>
            <person name="Tritt A."/>
            <person name="Barry K.W."/>
            <person name="Grigoriev I.V."/>
            <person name="Nagy L.G."/>
            <person name="Hibbett D."/>
            <person name="Henrissat B."/>
            <person name="Matheny P.B."/>
            <person name="Labbe J."/>
            <person name="Martin F.M."/>
        </authorList>
    </citation>
    <scope>NUCLEOTIDE SEQUENCE</scope>
    <source>
        <strain evidence="1">HHB10654</strain>
    </source>
</reference>
<proteinExistence type="predicted"/>
<dbReference type="Proteomes" id="UP000814140">
    <property type="component" value="Unassembled WGS sequence"/>
</dbReference>
<dbReference type="EMBL" id="MU277244">
    <property type="protein sequence ID" value="KAI0057677.1"/>
    <property type="molecule type" value="Genomic_DNA"/>
</dbReference>
<protein>
    <submittedName>
        <fullName evidence="1">Uncharacterized protein</fullName>
    </submittedName>
</protein>